<dbReference type="AlphaFoldDB" id="A0ABD5MNT8"/>
<dbReference type="Pfam" id="PF25212">
    <property type="entry name" value="HVO_A0114"/>
    <property type="match status" value="1"/>
</dbReference>
<dbReference type="SUPFAM" id="SSF46785">
    <property type="entry name" value="Winged helix' DNA-binding domain"/>
    <property type="match status" value="1"/>
</dbReference>
<dbReference type="RefSeq" id="WP_222921291.1">
    <property type="nucleotide sequence ID" value="NZ_CP082286.1"/>
</dbReference>
<reference evidence="1" key="1">
    <citation type="submission" date="2024-09" db="EMBL/GenBank/DDBJ databases">
        <authorList>
            <person name="Sun Q."/>
        </authorList>
    </citation>
    <scope>NUCLEOTIDE SEQUENCE [LARGE SCALE GENOMIC DNA]</scope>
    <source>
        <strain evidence="1">JCM 31273</strain>
    </source>
</reference>
<evidence type="ECO:0000313" key="1">
    <source>
        <dbReference type="EMBL" id="MFB9825480.1"/>
    </source>
</evidence>
<dbReference type="InterPro" id="IPR036390">
    <property type="entry name" value="WH_DNA-bd_sf"/>
</dbReference>
<comment type="caution">
    <text evidence="1">The sequence shown here is derived from an EMBL/GenBank/DDBJ whole genome shotgun (WGS) entry which is preliminary data.</text>
</comment>
<sequence>MAVDTRESKAEFARRLASAGYDDFLILDREAAATVLTERREELIDAIRTETPESITALAGAVDRDVAAVHRDLDVLFEYGVVEYEESGGRKAPRLKHERVFVEPVA</sequence>
<name>A0ABD5MNT8_9EURY</name>
<dbReference type="EMBL" id="JBHMAJ010000009">
    <property type="protein sequence ID" value="MFB9825480.1"/>
    <property type="molecule type" value="Genomic_DNA"/>
</dbReference>
<accession>A0ABD5MNT8</accession>
<gene>
    <name evidence="1" type="ORF">ACFFOL_15020</name>
</gene>
<keyword evidence="2" id="KW-1185">Reference proteome</keyword>
<proteinExistence type="predicted"/>
<organism evidence="1 2">
    <name type="scientific">Halobaculum roseum</name>
    <dbReference type="NCBI Taxonomy" id="2175149"/>
    <lineage>
        <taxon>Archaea</taxon>
        <taxon>Methanobacteriati</taxon>
        <taxon>Methanobacteriota</taxon>
        <taxon>Stenosarchaea group</taxon>
        <taxon>Halobacteria</taxon>
        <taxon>Halobacteriales</taxon>
        <taxon>Haloferacaceae</taxon>
        <taxon>Halobaculum</taxon>
    </lineage>
</organism>
<dbReference type="Proteomes" id="UP001589595">
    <property type="component" value="Unassembled WGS sequence"/>
</dbReference>
<dbReference type="GeneID" id="67211398"/>
<evidence type="ECO:0000313" key="2">
    <source>
        <dbReference type="Proteomes" id="UP001589595"/>
    </source>
</evidence>
<protein>
    <submittedName>
        <fullName evidence="1">Transcriptional regulator</fullName>
    </submittedName>
</protein>